<comment type="similarity">
    <text evidence="4">Belongs to the alanine racemase family.</text>
</comment>
<dbReference type="InterPro" id="IPR000821">
    <property type="entry name" value="Ala_racemase"/>
</dbReference>
<dbReference type="NCBIfam" id="TIGR00492">
    <property type="entry name" value="alr"/>
    <property type="match status" value="1"/>
</dbReference>
<dbReference type="EC" id="5.1.1.1" evidence="4"/>
<reference evidence="6 7" key="1">
    <citation type="submission" date="2023-04" db="EMBL/GenBank/DDBJ databases">
        <title>A long-awaited taxogenomic arrangement of the family Halomonadaceae.</title>
        <authorList>
            <person name="De La Haba R."/>
            <person name="Chuvochina M."/>
            <person name="Wittouck S."/>
            <person name="Arahal D.R."/>
            <person name="Sanchez-Porro C."/>
            <person name="Hugenholtz P."/>
            <person name="Ventosa A."/>
        </authorList>
    </citation>
    <scope>NUCLEOTIDE SEQUENCE [LARGE SCALE GENOMIC DNA]</scope>
    <source>
        <strain evidence="6 7">DSM 22428</strain>
    </source>
</reference>
<dbReference type="SUPFAM" id="SSF50621">
    <property type="entry name" value="Alanine racemase C-terminal domain-like"/>
    <property type="match status" value="1"/>
</dbReference>
<evidence type="ECO:0000256" key="4">
    <source>
        <dbReference type="HAMAP-Rule" id="MF_01201"/>
    </source>
</evidence>
<accession>A0ABU1GWK9</accession>
<feature type="active site" description="Proton acceptor; specific for L-alanine" evidence="4">
    <location>
        <position position="255"/>
    </location>
</feature>
<comment type="pathway">
    <text evidence="4">Amino-acid biosynthesis; D-alanine biosynthesis; D-alanine from L-alanine: step 1/1.</text>
</comment>
<dbReference type="InterPro" id="IPR020622">
    <property type="entry name" value="Ala_racemase_pyridoxalP-BS"/>
</dbReference>
<gene>
    <name evidence="6" type="primary">alr</name>
    <name evidence="6" type="ORF">QC825_10155</name>
</gene>
<evidence type="ECO:0000256" key="2">
    <source>
        <dbReference type="ARBA" id="ARBA00022898"/>
    </source>
</evidence>
<dbReference type="Pfam" id="PF00842">
    <property type="entry name" value="Ala_racemase_C"/>
    <property type="match status" value="1"/>
</dbReference>
<evidence type="ECO:0000256" key="1">
    <source>
        <dbReference type="ARBA" id="ARBA00001933"/>
    </source>
</evidence>
<dbReference type="InterPro" id="IPR029066">
    <property type="entry name" value="PLP-binding_barrel"/>
</dbReference>
<evidence type="ECO:0000313" key="6">
    <source>
        <dbReference type="EMBL" id="MDR5896434.1"/>
    </source>
</evidence>
<dbReference type="Gene3D" id="2.40.37.10">
    <property type="entry name" value="Lyase, Ornithine Decarboxylase, Chain A, domain 1"/>
    <property type="match status" value="1"/>
</dbReference>
<evidence type="ECO:0000259" key="5">
    <source>
        <dbReference type="SMART" id="SM01005"/>
    </source>
</evidence>
<dbReference type="Proteomes" id="UP001269375">
    <property type="component" value="Unassembled WGS sequence"/>
</dbReference>
<dbReference type="SMART" id="SM01005">
    <property type="entry name" value="Ala_racemase_C"/>
    <property type="match status" value="1"/>
</dbReference>
<comment type="catalytic activity">
    <reaction evidence="4">
        <text>L-alanine = D-alanine</text>
        <dbReference type="Rhea" id="RHEA:20249"/>
        <dbReference type="ChEBI" id="CHEBI:57416"/>
        <dbReference type="ChEBI" id="CHEBI:57972"/>
        <dbReference type="EC" id="5.1.1.1"/>
    </reaction>
</comment>
<evidence type="ECO:0000256" key="3">
    <source>
        <dbReference type="ARBA" id="ARBA00023235"/>
    </source>
</evidence>
<dbReference type="InterPro" id="IPR009006">
    <property type="entry name" value="Ala_racemase/Decarboxylase_C"/>
</dbReference>
<dbReference type="SUPFAM" id="SSF51419">
    <property type="entry name" value="PLP-binding barrel"/>
    <property type="match status" value="1"/>
</dbReference>
<comment type="caution">
    <text evidence="6">The sequence shown here is derived from an EMBL/GenBank/DDBJ whole genome shotgun (WGS) entry which is preliminary data.</text>
</comment>
<dbReference type="EMBL" id="JARWAO010000005">
    <property type="protein sequence ID" value="MDR5896434.1"/>
    <property type="molecule type" value="Genomic_DNA"/>
</dbReference>
<feature type="active site" description="Proton acceptor; specific for D-alanine" evidence="4">
    <location>
        <position position="35"/>
    </location>
</feature>
<dbReference type="PANTHER" id="PTHR30511">
    <property type="entry name" value="ALANINE RACEMASE"/>
    <property type="match status" value="1"/>
</dbReference>
<protein>
    <recommendedName>
        <fullName evidence="4">Alanine racemase</fullName>
        <ecNumber evidence="4">5.1.1.1</ecNumber>
    </recommendedName>
</protein>
<feature type="modified residue" description="N6-(pyridoxal phosphate)lysine" evidence="4">
    <location>
        <position position="35"/>
    </location>
</feature>
<proteinExistence type="inferred from homology"/>
<name>A0ABU1GWK9_9GAMM</name>
<comment type="function">
    <text evidence="4">Catalyzes the interconversion of L-alanine and D-alanine. May also act on other amino acids.</text>
</comment>
<organism evidence="6 7">
    <name type="scientific">Larsenimonas suaedae</name>
    <dbReference type="NCBI Taxonomy" id="1851019"/>
    <lineage>
        <taxon>Bacteria</taxon>
        <taxon>Pseudomonadati</taxon>
        <taxon>Pseudomonadota</taxon>
        <taxon>Gammaproteobacteria</taxon>
        <taxon>Oceanospirillales</taxon>
        <taxon>Halomonadaceae</taxon>
        <taxon>Larsenimonas</taxon>
    </lineage>
</organism>
<dbReference type="InterPro" id="IPR011079">
    <property type="entry name" value="Ala_racemase_C"/>
</dbReference>
<dbReference type="CDD" id="cd06827">
    <property type="entry name" value="PLPDE_III_AR_proteobact"/>
    <property type="match status" value="1"/>
</dbReference>
<keyword evidence="3 4" id="KW-0413">Isomerase</keyword>
<dbReference type="PANTHER" id="PTHR30511:SF0">
    <property type="entry name" value="ALANINE RACEMASE, CATABOLIC-RELATED"/>
    <property type="match status" value="1"/>
</dbReference>
<evidence type="ECO:0000313" key="7">
    <source>
        <dbReference type="Proteomes" id="UP001269375"/>
    </source>
</evidence>
<dbReference type="Pfam" id="PF01168">
    <property type="entry name" value="Ala_racemase_N"/>
    <property type="match status" value="1"/>
</dbReference>
<feature type="domain" description="Alanine racemase C-terminal" evidence="5">
    <location>
        <begin position="234"/>
        <end position="363"/>
    </location>
</feature>
<dbReference type="GO" id="GO:0008784">
    <property type="term" value="F:alanine racemase activity"/>
    <property type="evidence" value="ECO:0007669"/>
    <property type="project" value="UniProtKB-EC"/>
</dbReference>
<feature type="binding site" evidence="4">
    <location>
        <position position="303"/>
    </location>
    <ligand>
        <name>substrate</name>
    </ligand>
</feature>
<dbReference type="RefSeq" id="WP_251594044.1">
    <property type="nucleotide sequence ID" value="NZ_JAMLJI010000003.1"/>
</dbReference>
<keyword evidence="7" id="KW-1185">Reference proteome</keyword>
<dbReference type="PRINTS" id="PR00992">
    <property type="entry name" value="ALARACEMASE"/>
</dbReference>
<dbReference type="Gene3D" id="3.20.20.10">
    <property type="entry name" value="Alanine racemase"/>
    <property type="match status" value="1"/>
</dbReference>
<sequence>MARPLTAYIDLAALRHNYQLACACAPESQTLAVMKADAYGHGALECARALSDLAPAFAVASIEEADRLRNGGITQPIALLEGFFNASELPRIAERNYWCVVHSQWQIEALANASLVRPITVWVKLDSGMHRLGFSLDEVEPTWHALGVMENVHQRHLMTHFASADLERSPQFVEQLEKARTVARRLDAPVSFANSPATLVHSEAHGAWNRPGIMLYGADPLERATKLSQQLKPVMTLETEVIALRTLGPGEPVGYGGRFKTARPSRIAVIACGYGDGYDRHAPDGTPVLVDGQRAPLAGRVSMDMMTVDVTDLPEVSVGARVTLWGNAATGEALHVDDVARHCETISYTLLTGVLPRVPRRYLTT</sequence>
<comment type="cofactor">
    <cofactor evidence="1 4">
        <name>pyridoxal 5'-phosphate</name>
        <dbReference type="ChEBI" id="CHEBI:597326"/>
    </cofactor>
</comment>
<feature type="binding site" evidence="4">
    <location>
        <position position="131"/>
    </location>
    <ligand>
        <name>substrate</name>
    </ligand>
</feature>
<keyword evidence="2 4" id="KW-0663">Pyridoxal phosphate</keyword>
<dbReference type="InterPro" id="IPR001608">
    <property type="entry name" value="Ala_racemase_N"/>
</dbReference>
<dbReference type="PROSITE" id="PS00395">
    <property type="entry name" value="ALANINE_RACEMASE"/>
    <property type="match status" value="1"/>
</dbReference>
<dbReference type="HAMAP" id="MF_01201">
    <property type="entry name" value="Ala_racemase"/>
    <property type="match status" value="1"/>
</dbReference>